<gene>
    <name evidence="7" type="ORF">H0A61_01560</name>
</gene>
<dbReference type="PANTHER" id="PTHR47089">
    <property type="entry name" value="ABC TRANSPORTER, PERMEASE PROTEIN"/>
    <property type="match status" value="1"/>
</dbReference>
<protein>
    <recommendedName>
        <fullName evidence="9">ABC transporter permease</fullName>
    </recommendedName>
</protein>
<evidence type="ECO:0000256" key="5">
    <source>
        <dbReference type="ARBA" id="ARBA00023136"/>
    </source>
</evidence>
<dbReference type="GO" id="GO:0022857">
    <property type="term" value="F:transmembrane transporter activity"/>
    <property type="evidence" value="ECO:0007669"/>
    <property type="project" value="InterPro"/>
</dbReference>
<dbReference type="Proteomes" id="UP000662904">
    <property type="component" value="Chromosome"/>
</dbReference>
<evidence type="ECO:0000256" key="3">
    <source>
        <dbReference type="ARBA" id="ARBA00022692"/>
    </source>
</evidence>
<keyword evidence="4 6" id="KW-1133">Transmembrane helix</keyword>
<evidence type="ECO:0008006" key="9">
    <source>
        <dbReference type="Google" id="ProtNLM"/>
    </source>
</evidence>
<feature type="transmembrane region" description="Helical" evidence="6">
    <location>
        <begin position="88"/>
        <end position="110"/>
    </location>
</feature>
<evidence type="ECO:0000256" key="6">
    <source>
        <dbReference type="SAM" id="Phobius"/>
    </source>
</evidence>
<evidence type="ECO:0000256" key="2">
    <source>
        <dbReference type="ARBA" id="ARBA00022475"/>
    </source>
</evidence>
<feature type="transmembrane region" description="Helical" evidence="6">
    <location>
        <begin position="340"/>
        <end position="361"/>
    </location>
</feature>
<dbReference type="AlphaFoldDB" id="A0A8A0RLB2"/>
<organism evidence="7 8">
    <name type="scientific">Koleobacter methoxysyntrophicus</name>
    <dbReference type="NCBI Taxonomy" id="2751313"/>
    <lineage>
        <taxon>Bacteria</taxon>
        <taxon>Bacillati</taxon>
        <taxon>Bacillota</taxon>
        <taxon>Clostridia</taxon>
        <taxon>Koleobacterales</taxon>
        <taxon>Koleobacteraceae</taxon>
        <taxon>Koleobacter</taxon>
    </lineage>
</organism>
<dbReference type="GO" id="GO:0005886">
    <property type="term" value="C:plasma membrane"/>
    <property type="evidence" value="ECO:0007669"/>
    <property type="project" value="UniProtKB-SubCell"/>
</dbReference>
<dbReference type="InterPro" id="IPR001851">
    <property type="entry name" value="ABC_transp_permease"/>
</dbReference>
<feature type="transmembrane region" description="Helical" evidence="6">
    <location>
        <begin position="147"/>
        <end position="165"/>
    </location>
</feature>
<name>A0A8A0RLB2_9FIRM</name>
<evidence type="ECO:0000256" key="1">
    <source>
        <dbReference type="ARBA" id="ARBA00004651"/>
    </source>
</evidence>
<keyword evidence="5 6" id="KW-0472">Membrane</keyword>
<keyword evidence="3 6" id="KW-0812">Transmembrane</keyword>
<keyword evidence="8" id="KW-1185">Reference proteome</keyword>
<feature type="transmembrane region" description="Helical" evidence="6">
    <location>
        <begin position="263"/>
        <end position="284"/>
    </location>
</feature>
<dbReference type="PANTHER" id="PTHR47089:SF1">
    <property type="entry name" value="GUANOSINE ABC TRANSPORTER PERMEASE PROTEIN NUPP"/>
    <property type="match status" value="1"/>
</dbReference>
<sequence>MKKNLKYKILEGISPIAAMFLAAALSSIIILAIKKNPVEVYFTMFTFSFRRMDSIAVILFNATPLIFSGLAVALSFRVGLFNIGVEGQYLIGAFMAALAGFAVKGLPWFIHFPMVVLAAACGGGLWALLPIVLKIKRGVHEVITTIMMNYISFSLIHFFIADIFMDKQQKMLMGLGSPIIRMPKIQPSALIPGMHSFLSIFGINLPKHVYLNWFFPLAILLAFGIFYLLWFTPFGYELRVVGHNRTAAKASGINPQKVYIKGFLLSGAIAGLIGLSDLLGYFGYMDLDFPKGYGFTGIAVALIGKNNPLGVIPAALLFGFLNRGAEGIQTFIGVPMDTVVILQGLMILSIVIISEVMVRYIRNLEKKEARLS</sequence>
<evidence type="ECO:0000313" key="8">
    <source>
        <dbReference type="Proteomes" id="UP000662904"/>
    </source>
</evidence>
<keyword evidence="2" id="KW-1003">Cell membrane</keyword>
<feature type="transmembrane region" description="Helical" evidence="6">
    <location>
        <begin position="12"/>
        <end position="34"/>
    </location>
</feature>
<proteinExistence type="predicted"/>
<dbReference type="KEGG" id="kme:H0A61_01560"/>
<dbReference type="Pfam" id="PF02653">
    <property type="entry name" value="BPD_transp_2"/>
    <property type="match status" value="1"/>
</dbReference>
<feature type="transmembrane region" description="Helical" evidence="6">
    <location>
        <begin position="54"/>
        <end position="76"/>
    </location>
</feature>
<evidence type="ECO:0000256" key="4">
    <source>
        <dbReference type="ARBA" id="ARBA00022989"/>
    </source>
</evidence>
<dbReference type="CDD" id="cd06580">
    <property type="entry name" value="TM_PBP1_transp_TpRbsC_like"/>
    <property type="match status" value="1"/>
</dbReference>
<reference evidence="7" key="1">
    <citation type="submission" date="2020-07" db="EMBL/GenBank/DDBJ databases">
        <title>Koleobacter methoxysyntrophicus gen. nov., sp. nov., a novel anaerobic bacterium isolated from deep subsurface oil field and proposal of Koleobacterales ord. nov. in the phylum Firmicutes.</title>
        <authorList>
            <person name="Sakamoto S."/>
            <person name="Tamaki H."/>
        </authorList>
    </citation>
    <scope>NUCLEOTIDE SEQUENCE</scope>
    <source>
        <strain evidence="7">NRmbB1</strain>
    </source>
</reference>
<accession>A0A8A0RLB2</accession>
<comment type="subcellular location">
    <subcellularLocation>
        <location evidence="1">Cell membrane</location>
        <topology evidence="1">Multi-pass membrane protein</topology>
    </subcellularLocation>
</comment>
<dbReference type="EMBL" id="CP059066">
    <property type="protein sequence ID" value="QSQ09201.1"/>
    <property type="molecule type" value="Genomic_DNA"/>
</dbReference>
<dbReference type="RefSeq" id="WP_206706559.1">
    <property type="nucleotide sequence ID" value="NZ_CP059066.1"/>
</dbReference>
<feature type="transmembrane region" description="Helical" evidence="6">
    <location>
        <begin position="116"/>
        <end position="135"/>
    </location>
</feature>
<feature type="transmembrane region" description="Helical" evidence="6">
    <location>
        <begin position="210"/>
        <end position="230"/>
    </location>
</feature>
<evidence type="ECO:0000313" key="7">
    <source>
        <dbReference type="EMBL" id="QSQ09201.1"/>
    </source>
</evidence>